<dbReference type="GO" id="GO:0005829">
    <property type="term" value="C:cytosol"/>
    <property type="evidence" value="ECO:0007669"/>
    <property type="project" value="TreeGrafter"/>
</dbReference>
<sequence>MLTALVIDDEQFAREELTELLTETGIVNVIDDAPNAIIGLQKINAFRPDVVFLDIQMPQVSGLELLSMLDPNNMPYVVFVTAYDDYALQAFEDNAFDYLLKPVEPSRLQKTVLRLQKSLNTLTQQQNFSPLASSSLAQIPCSGHNRILLVPTSEVESVKSDLSGVHIQSSQLNGTTQLTLKTLEEKTPLIRCHRQYLVNVNHIREIKLLDNGLAEVTTTSRFQVPVSRRFLKPLKEHIGIST</sequence>
<keyword evidence="5" id="KW-0597">Phosphoprotein</keyword>
<dbReference type="Gene3D" id="3.40.50.2300">
    <property type="match status" value="1"/>
</dbReference>
<dbReference type="STRING" id="294935.ATN88_19375"/>
<evidence type="ECO:0000259" key="7">
    <source>
        <dbReference type="PROSITE" id="PS50930"/>
    </source>
</evidence>
<dbReference type="EMBL" id="LNTY01000036">
    <property type="protein sequence ID" value="KXF81117.1"/>
    <property type="molecule type" value="Genomic_DNA"/>
</dbReference>
<organism evidence="8 9">
    <name type="scientific">Enterovibrio coralii</name>
    <dbReference type="NCBI Taxonomy" id="294935"/>
    <lineage>
        <taxon>Bacteria</taxon>
        <taxon>Pseudomonadati</taxon>
        <taxon>Pseudomonadota</taxon>
        <taxon>Gammaproteobacteria</taxon>
        <taxon>Vibrionales</taxon>
        <taxon>Vibrionaceae</taxon>
        <taxon>Enterovibrio</taxon>
    </lineage>
</organism>
<evidence type="ECO:0000259" key="6">
    <source>
        <dbReference type="PROSITE" id="PS50110"/>
    </source>
</evidence>
<dbReference type="PROSITE" id="PS50930">
    <property type="entry name" value="HTH_LYTTR"/>
    <property type="match status" value="1"/>
</dbReference>
<dbReference type="InterPro" id="IPR001789">
    <property type="entry name" value="Sig_transdc_resp-reg_receiver"/>
</dbReference>
<feature type="domain" description="Response regulatory" evidence="6">
    <location>
        <begin position="3"/>
        <end position="116"/>
    </location>
</feature>
<evidence type="ECO:0000256" key="1">
    <source>
        <dbReference type="ARBA" id="ARBA00023012"/>
    </source>
</evidence>
<dbReference type="SMART" id="SM00850">
    <property type="entry name" value="LytTR"/>
    <property type="match status" value="1"/>
</dbReference>
<dbReference type="OrthoDB" id="236568at2"/>
<evidence type="ECO:0000313" key="9">
    <source>
        <dbReference type="Proteomes" id="UP000070529"/>
    </source>
</evidence>
<comment type="caution">
    <text evidence="8">The sequence shown here is derived from an EMBL/GenBank/DDBJ whole genome shotgun (WGS) entry which is preliminary data.</text>
</comment>
<feature type="modified residue" description="4-aspartylphosphate" evidence="5">
    <location>
        <position position="54"/>
    </location>
</feature>
<dbReference type="SMART" id="SM00448">
    <property type="entry name" value="REC"/>
    <property type="match status" value="1"/>
</dbReference>
<dbReference type="InterPro" id="IPR039420">
    <property type="entry name" value="WalR-like"/>
</dbReference>
<dbReference type="FunFam" id="3.40.50.2300:FF:000051">
    <property type="entry name" value="Two-component response regulator yehT"/>
    <property type="match status" value="1"/>
</dbReference>
<dbReference type="InterPro" id="IPR011006">
    <property type="entry name" value="CheY-like_superfamily"/>
</dbReference>
<accession>A0A135I6T3</accession>
<reference evidence="8 9" key="1">
    <citation type="submission" date="2015-11" db="EMBL/GenBank/DDBJ databases">
        <title>Genomic Taxonomy of the Vibrionaceae.</title>
        <authorList>
            <person name="Gomez-Gil B."/>
            <person name="Enciso-Ibarra J."/>
        </authorList>
    </citation>
    <scope>NUCLEOTIDE SEQUENCE [LARGE SCALE GENOMIC DNA]</scope>
    <source>
        <strain evidence="8 9">CAIM 912</strain>
    </source>
</reference>
<dbReference type="GO" id="GO:0000976">
    <property type="term" value="F:transcription cis-regulatory region binding"/>
    <property type="evidence" value="ECO:0007669"/>
    <property type="project" value="TreeGrafter"/>
</dbReference>
<dbReference type="GO" id="GO:0032993">
    <property type="term" value="C:protein-DNA complex"/>
    <property type="evidence" value="ECO:0007669"/>
    <property type="project" value="TreeGrafter"/>
</dbReference>
<dbReference type="AlphaFoldDB" id="A0A135I6T3"/>
<evidence type="ECO:0000256" key="3">
    <source>
        <dbReference type="ARBA" id="ARBA00023125"/>
    </source>
</evidence>
<dbReference type="RefSeq" id="WP_067417953.1">
    <property type="nucleotide sequence ID" value="NZ_LNTY01000036.1"/>
</dbReference>
<name>A0A135I6T3_9GAMM</name>
<dbReference type="PANTHER" id="PTHR48111">
    <property type="entry name" value="REGULATOR OF RPOS"/>
    <property type="match status" value="1"/>
</dbReference>
<evidence type="ECO:0000256" key="5">
    <source>
        <dbReference type="PROSITE-ProRule" id="PRU00169"/>
    </source>
</evidence>
<keyword evidence="2" id="KW-0805">Transcription regulation</keyword>
<dbReference type="Proteomes" id="UP000070529">
    <property type="component" value="Unassembled WGS sequence"/>
</dbReference>
<dbReference type="GO" id="GO:0000156">
    <property type="term" value="F:phosphorelay response regulator activity"/>
    <property type="evidence" value="ECO:0007669"/>
    <property type="project" value="TreeGrafter"/>
</dbReference>
<feature type="domain" description="HTH LytTR-type" evidence="7">
    <location>
        <begin position="139"/>
        <end position="240"/>
    </location>
</feature>
<dbReference type="Pfam" id="PF04397">
    <property type="entry name" value="LytTR"/>
    <property type="match status" value="1"/>
</dbReference>
<dbReference type="PROSITE" id="PS50110">
    <property type="entry name" value="RESPONSE_REGULATORY"/>
    <property type="match status" value="1"/>
</dbReference>
<gene>
    <name evidence="8" type="ORF">ATN88_19375</name>
</gene>
<dbReference type="Pfam" id="PF00072">
    <property type="entry name" value="Response_reg"/>
    <property type="match status" value="1"/>
</dbReference>
<evidence type="ECO:0000313" key="8">
    <source>
        <dbReference type="EMBL" id="KXF81117.1"/>
    </source>
</evidence>
<keyword evidence="1" id="KW-0902">Two-component regulatory system</keyword>
<evidence type="ECO:0000256" key="4">
    <source>
        <dbReference type="ARBA" id="ARBA00023163"/>
    </source>
</evidence>
<dbReference type="GO" id="GO:0006355">
    <property type="term" value="P:regulation of DNA-templated transcription"/>
    <property type="evidence" value="ECO:0007669"/>
    <property type="project" value="TreeGrafter"/>
</dbReference>
<dbReference type="SUPFAM" id="SSF52172">
    <property type="entry name" value="CheY-like"/>
    <property type="match status" value="1"/>
</dbReference>
<dbReference type="PANTHER" id="PTHR48111:SF3">
    <property type="entry name" value="TRANSCRIPTIONAL REGULATORY PROTEIN BTSR"/>
    <property type="match status" value="1"/>
</dbReference>
<keyword evidence="3" id="KW-0238">DNA-binding</keyword>
<keyword evidence="4" id="KW-0804">Transcription</keyword>
<dbReference type="InterPro" id="IPR007492">
    <property type="entry name" value="LytTR_DNA-bd_dom"/>
</dbReference>
<evidence type="ECO:0000256" key="2">
    <source>
        <dbReference type="ARBA" id="ARBA00023015"/>
    </source>
</evidence>
<dbReference type="NCBIfam" id="NF008677">
    <property type="entry name" value="PRK11697.1"/>
    <property type="match status" value="1"/>
</dbReference>
<dbReference type="Gene3D" id="2.40.50.1020">
    <property type="entry name" value="LytTr DNA-binding domain"/>
    <property type="match status" value="1"/>
</dbReference>
<proteinExistence type="predicted"/>
<protein>
    <submittedName>
        <fullName evidence="8">Two-component system response regulator</fullName>
    </submittedName>
</protein>
<keyword evidence="9" id="KW-1185">Reference proteome</keyword>